<dbReference type="InterPro" id="IPR036426">
    <property type="entry name" value="Bulb-type_lectin_dom_sf"/>
</dbReference>
<evidence type="ECO:0000256" key="7">
    <source>
        <dbReference type="ARBA" id="ARBA00022777"/>
    </source>
</evidence>
<dbReference type="InterPro" id="IPR024171">
    <property type="entry name" value="SRK-like_kinase"/>
</dbReference>
<evidence type="ECO:0000256" key="11">
    <source>
        <dbReference type="ARBA" id="ARBA00023157"/>
    </source>
</evidence>
<evidence type="ECO:0000256" key="13">
    <source>
        <dbReference type="PIRNR" id="PIRNR000641"/>
    </source>
</evidence>
<keyword evidence="12" id="KW-0325">Glycoprotein</keyword>
<comment type="catalytic activity">
    <reaction evidence="13">
        <text>L-seryl-[protein] + ATP = O-phospho-L-seryl-[protein] + ADP + H(+)</text>
        <dbReference type="Rhea" id="RHEA:17989"/>
        <dbReference type="Rhea" id="RHEA-COMP:9863"/>
        <dbReference type="Rhea" id="RHEA-COMP:11604"/>
        <dbReference type="ChEBI" id="CHEBI:15378"/>
        <dbReference type="ChEBI" id="CHEBI:29999"/>
        <dbReference type="ChEBI" id="CHEBI:30616"/>
        <dbReference type="ChEBI" id="CHEBI:83421"/>
        <dbReference type="ChEBI" id="CHEBI:456216"/>
        <dbReference type="EC" id="2.7.11.1"/>
    </reaction>
</comment>
<dbReference type="SMART" id="SM00473">
    <property type="entry name" value="PAN_AP"/>
    <property type="match status" value="1"/>
</dbReference>
<evidence type="ECO:0000259" key="16">
    <source>
        <dbReference type="PROSITE" id="PS50011"/>
    </source>
</evidence>
<comment type="catalytic activity">
    <reaction evidence="13">
        <text>L-threonyl-[protein] + ATP = O-phospho-L-threonyl-[protein] + ADP + H(+)</text>
        <dbReference type="Rhea" id="RHEA:46608"/>
        <dbReference type="Rhea" id="RHEA-COMP:11060"/>
        <dbReference type="Rhea" id="RHEA-COMP:11605"/>
        <dbReference type="ChEBI" id="CHEBI:15378"/>
        <dbReference type="ChEBI" id="CHEBI:30013"/>
        <dbReference type="ChEBI" id="CHEBI:30616"/>
        <dbReference type="ChEBI" id="CHEBI:61977"/>
        <dbReference type="ChEBI" id="CHEBI:456216"/>
        <dbReference type="EC" id="2.7.11.1"/>
    </reaction>
</comment>
<keyword evidence="20" id="KW-1185">Reference proteome</keyword>
<evidence type="ECO:0000256" key="4">
    <source>
        <dbReference type="ARBA" id="ARBA00022692"/>
    </source>
</evidence>
<keyword evidence="2 13" id="KW-0723">Serine/threonine-protein kinase</keyword>
<dbReference type="PROSITE" id="PS50948">
    <property type="entry name" value="PAN"/>
    <property type="match status" value="1"/>
</dbReference>
<evidence type="ECO:0000256" key="2">
    <source>
        <dbReference type="ARBA" id="ARBA00022527"/>
    </source>
</evidence>
<evidence type="ECO:0000256" key="15">
    <source>
        <dbReference type="SAM" id="Phobius"/>
    </source>
</evidence>
<dbReference type="PROSITE" id="PS00108">
    <property type="entry name" value="PROTEIN_KINASE_ST"/>
    <property type="match status" value="1"/>
</dbReference>
<dbReference type="PROSITE" id="PS50011">
    <property type="entry name" value="PROTEIN_KINASE_DOM"/>
    <property type="match status" value="1"/>
</dbReference>
<dbReference type="PANTHER" id="PTHR47974">
    <property type="entry name" value="OS07G0415500 PROTEIN"/>
    <property type="match status" value="1"/>
</dbReference>
<dbReference type="CDD" id="cd14066">
    <property type="entry name" value="STKc_IRAK"/>
    <property type="match status" value="1"/>
</dbReference>
<evidence type="ECO:0000256" key="12">
    <source>
        <dbReference type="ARBA" id="ARBA00023180"/>
    </source>
</evidence>
<dbReference type="Pfam" id="PF08276">
    <property type="entry name" value="PAN_2"/>
    <property type="match status" value="1"/>
</dbReference>
<dbReference type="CDD" id="cd01098">
    <property type="entry name" value="PAN_AP_plant"/>
    <property type="match status" value="1"/>
</dbReference>
<evidence type="ECO:0000259" key="17">
    <source>
        <dbReference type="PROSITE" id="PS50927"/>
    </source>
</evidence>
<keyword evidence="6 13" id="KW-0547">Nucleotide-binding</keyword>
<evidence type="ECO:0000256" key="8">
    <source>
        <dbReference type="ARBA" id="ARBA00022840"/>
    </source>
</evidence>
<feature type="transmembrane region" description="Helical" evidence="15">
    <location>
        <begin position="491"/>
        <end position="515"/>
    </location>
</feature>
<comment type="caution">
    <text evidence="19">The sequence shown here is derived from an EMBL/GenBank/DDBJ whole genome shotgun (WGS) entry which is preliminary data.</text>
</comment>
<evidence type="ECO:0000313" key="20">
    <source>
        <dbReference type="Proteomes" id="UP001154282"/>
    </source>
</evidence>
<evidence type="ECO:0000313" key="19">
    <source>
        <dbReference type="EMBL" id="CAI0379245.1"/>
    </source>
</evidence>
<keyword evidence="9 15" id="KW-1133">Transmembrane helix</keyword>
<comment type="similarity">
    <text evidence="13">Belongs to the protein kinase superfamily. Ser/Thr protein kinase family.</text>
</comment>
<dbReference type="SUPFAM" id="SSF51110">
    <property type="entry name" value="alpha-D-mannose-specific plant lectins"/>
    <property type="match status" value="1"/>
</dbReference>
<keyword evidence="8 13" id="KW-0067">ATP-binding</keyword>
<feature type="binding site" evidence="14">
    <location>
        <position position="573"/>
    </location>
    <ligand>
        <name>ATP</name>
        <dbReference type="ChEBI" id="CHEBI:30616"/>
    </ligand>
</feature>
<dbReference type="EC" id="2.7.11.1" evidence="13"/>
<dbReference type="Pfam" id="PF00954">
    <property type="entry name" value="S_locus_glycop"/>
    <property type="match status" value="1"/>
</dbReference>
<dbReference type="InterPro" id="IPR000858">
    <property type="entry name" value="S_locus_glycoprot_dom"/>
</dbReference>
<feature type="domain" description="Protein kinase" evidence="16">
    <location>
        <begin position="544"/>
        <end position="820"/>
    </location>
</feature>
<proteinExistence type="inferred from homology"/>
<dbReference type="AlphaFoldDB" id="A0AAV0H1R3"/>
<protein>
    <recommendedName>
        <fullName evidence="13">Receptor-like serine/threonine-protein kinase</fullName>
        <ecNumber evidence="13">2.7.11.1</ecNumber>
    </recommendedName>
</protein>
<dbReference type="Gene3D" id="1.10.510.10">
    <property type="entry name" value="Transferase(Phosphotransferase) domain 1"/>
    <property type="match status" value="1"/>
</dbReference>
<dbReference type="GO" id="GO:0048544">
    <property type="term" value="P:recognition of pollen"/>
    <property type="evidence" value="ECO:0007669"/>
    <property type="project" value="InterPro"/>
</dbReference>
<dbReference type="SUPFAM" id="SSF56112">
    <property type="entry name" value="Protein kinase-like (PK-like)"/>
    <property type="match status" value="1"/>
</dbReference>
<sequence length="848" mass="94433">MTESSTWTSRGQICDKSFVLRPALPKFSPAAYQMETILFKLSLLILSSLCLKLVRCDGADRITPTRSLSGDQTIVSAGGVFELGFFKPGKSGNYCVGIWYKQVSPRTVVWVANRNSYSPLPDRFSAELKITDYGYLALHDGSNREIWSTGMVDRNFRYAEAVLLDDGNLVLTSNGSSPISPNQSLWQSFDHPGDTWIPGGKIGFNKVTEQDISLTSWRNREDPATGPFSLKLGPNRSLELRNMYTAFRASESFSGRVSGSISEMKLKLMSLSYVDNRNESYLTYSQYNISQLAQLVEEPNALIKQLYESGYNGSLFSRYVVDVRGKLQLLAWQESTKQWLLVWSHPRSQCQVDGYCGPYGSCMGESSRSPCQCLTGFVPLSQVEYSSEVFYRGCYRSSPLECRKPDWFLPNYNVKLPDKPETAVAGSPKDCEAACLRSCSCTAYSHSGDQCFTWYGVLMNLQQDVPGGQTIFIKLAGSDSKFPSSENKKRVIIGCVVGSVIVLLAITVSVVIVRLRKKRKAEPGKVMEGSSVAFTQKELKIATRNFTEKLGEGGFGSVYKGTLPDSSVVAVKKLDGVSFSQGDMHKQFLAEVRTLGTIQHINLVGLRGFASDPTRMLLVYDYMPNGSLASHLFTGEDAKTLEWKTRYNIALGTARGLGYLHEKCRECIIHCDIKPDNILLDSEFIPKVADFGMAKLFGRDFSRVLTTFRGTIGYLAPEWLSGEAITAKADVYSYGMMLFELVSGRRNSQHTSTGHYFPTWVATVVNEGGNVLDLLDPRLNGNADIEEVGRVCRVALWCIQGDESHRLTMSQVVYVLEKILEVNIPPIPRILQTFTDLDSNGQQFWISR</sequence>
<reference evidence="19" key="1">
    <citation type="submission" date="2022-08" db="EMBL/GenBank/DDBJ databases">
        <authorList>
            <person name="Gutierrez-Valencia J."/>
        </authorList>
    </citation>
    <scope>NUCLEOTIDE SEQUENCE</scope>
</reference>
<dbReference type="GO" id="GO:0005524">
    <property type="term" value="F:ATP binding"/>
    <property type="evidence" value="ECO:0007669"/>
    <property type="project" value="UniProtKB-UniRule"/>
</dbReference>
<dbReference type="CDD" id="cd00028">
    <property type="entry name" value="B_lectin"/>
    <property type="match status" value="1"/>
</dbReference>
<name>A0AAV0H1R3_9ROSI</name>
<dbReference type="InterPro" id="IPR000719">
    <property type="entry name" value="Prot_kinase_dom"/>
</dbReference>
<keyword evidence="4 15" id="KW-0812">Transmembrane</keyword>
<dbReference type="FunFam" id="1.10.510.10:FF:000384">
    <property type="entry name" value="G-type lectin S-receptor-like serine/threonine-protein kinase"/>
    <property type="match status" value="1"/>
</dbReference>
<dbReference type="SMART" id="SM00220">
    <property type="entry name" value="S_TKc"/>
    <property type="match status" value="1"/>
</dbReference>
<dbReference type="GO" id="GO:0016020">
    <property type="term" value="C:membrane"/>
    <property type="evidence" value="ECO:0007669"/>
    <property type="project" value="UniProtKB-SubCell"/>
</dbReference>
<dbReference type="InterPro" id="IPR011009">
    <property type="entry name" value="Kinase-like_dom_sf"/>
</dbReference>
<keyword evidence="11" id="KW-1015">Disulfide bond</keyword>
<dbReference type="GO" id="GO:0004674">
    <property type="term" value="F:protein serine/threonine kinase activity"/>
    <property type="evidence" value="ECO:0007669"/>
    <property type="project" value="UniProtKB-KW"/>
</dbReference>
<keyword evidence="7 13" id="KW-0418">Kinase</keyword>
<keyword evidence="5" id="KW-0732">Signal</keyword>
<dbReference type="InterPro" id="IPR001480">
    <property type="entry name" value="Bulb-type_lectin_dom"/>
</dbReference>
<evidence type="ECO:0000256" key="5">
    <source>
        <dbReference type="ARBA" id="ARBA00022729"/>
    </source>
</evidence>
<dbReference type="PIRSF" id="PIRSF000641">
    <property type="entry name" value="SRK"/>
    <property type="match status" value="1"/>
</dbReference>
<dbReference type="Proteomes" id="UP001154282">
    <property type="component" value="Unassembled WGS sequence"/>
</dbReference>
<feature type="domain" description="Bulb-type lectin" evidence="17">
    <location>
        <begin position="59"/>
        <end position="184"/>
    </location>
</feature>
<evidence type="ECO:0000259" key="18">
    <source>
        <dbReference type="PROSITE" id="PS50948"/>
    </source>
</evidence>
<dbReference type="SMART" id="SM00108">
    <property type="entry name" value="B_lectin"/>
    <property type="match status" value="1"/>
</dbReference>
<dbReference type="InterPro" id="IPR017441">
    <property type="entry name" value="Protein_kinase_ATP_BS"/>
</dbReference>
<feature type="domain" description="Apple" evidence="18">
    <location>
        <begin position="402"/>
        <end position="476"/>
    </location>
</feature>
<dbReference type="PROSITE" id="PS00107">
    <property type="entry name" value="PROTEIN_KINASE_ATP"/>
    <property type="match status" value="1"/>
</dbReference>
<evidence type="ECO:0000256" key="14">
    <source>
        <dbReference type="PROSITE-ProRule" id="PRU10141"/>
    </source>
</evidence>
<gene>
    <name evidence="19" type="ORF">LITE_LOCUS2184</name>
</gene>
<dbReference type="PROSITE" id="PS50927">
    <property type="entry name" value="BULB_LECTIN"/>
    <property type="match status" value="1"/>
</dbReference>
<dbReference type="InterPro" id="IPR008271">
    <property type="entry name" value="Ser/Thr_kinase_AS"/>
</dbReference>
<evidence type="ECO:0000256" key="9">
    <source>
        <dbReference type="ARBA" id="ARBA00022989"/>
    </source>
</evidence>
<dbReference type="FunFam" id="3.30.200.20:FF:000178">
    <property type="entry name" value="serine/threonine-protein kinase PBS1-like"/>
    <property type="match status" value="1"/>
</dbReference>
<keyword evidence="10 15" id="KW-0472">Membrane</keyword>
<comment type="subcellular location">
    <subcellularLocation>
        <location evidence="1">Membrane</location>
        <topology evidence="1">Single-pass membrane protein</topology>
    </subcellularLocation>
</comment>
<evidence type="ECO:0000256" key="3">
    <source>
        <dbReference type="ARBA" id="ARBA00022679"/>
    </source>
</evidence>
<dbReference type="Gene3D" id="2.90.10.10">
    <property type="entry name" value="Bulb-type lectin domain"/>
    <property type="match status" value="1"/>
</dbReference>
<dbReference type="Gene3D" id="3.30.200.20">
    <property type="entry name" value="Phosphorylase Kinase, domain 1"/>
    <property type="match status" value="1"/>
</dbReference>
<dbReference type="Pfam" id="PF01453">
    <property type="entry name" value="B_lectin"/>
    <property type="match status" value="1"/>
</dbReference>
<dbReference type="InterPro" id="IPR003609">
    <property type="entry name" value="Pan_app"/>
</dbReference>
<evidence type="ECO:0000256" key="1">
    <source>
        <dbReference type="ARBA" id="ARBA00004167"/>
    </source>
</evidence>
<organism evidence="19 20">
    <name type="scientific">Linum tenue</name>
    <dbReference type="NCBI Taxonomy" id="586396"/>
    <lineage>
        <taxon>Eukaryota</taxon>
        <taxon>Viridiplantae</taxon>
        <taxon>Streptophyta</taxon>
        <taxon>Embryophyta</taxon>
        <taxon>Tracheophyta</taxon>
        <taxon>Spermatophyta</taxon>
        <taxon>Magnoliopsida</taxon>
        <taxon>eudicotyledons</taxon>
        <taxon>Gunneridae</taxon>
        <taxon>Pentapetalae</taxon>
        <taxon>rosids</taxon>
        <taxon>fabids</taxon>
        <taxon>Malpighiales</taxon>
        <taxon>Linaceae</taxon>
        <taxon>Linum</taxon>
    </lineage>
</organism>
<dbReference type="Pfam" id="PF00069">
    <property type="entry name" value="Pkinase"/>
    <property type="match status" value="1"/>
</dbReference>
<evidence type="ECO:0000256" key="6">
    <source>
        <dbReference type="ARBA" id="ARBA00022741"/>
    </source>
</evidence>
<evidence type="ECO:0000256" key="10">
    <source>
        <dbReference type="ARBA" id="ARBA00023136"/>
    </source>
</evidence>
<accession>A0AAV0H1R3</accession>
<dbReference type="EMBL" id="CAMGYJ010000002">
    <property type="protein sequence ID" value="CAI0379245.1"/>
    <property type="molecule type" value="Genomic_DNA"/>
</dbReference>
<dbReference type="PANTHER" id="PTHR47974:SF19">
    <property type="entry name" value="RECEPTOR-LIKE SERINE_THREONINE-PROTEIN KINASE"/>
    <property type="match status" value="1"/>
</dbReference>
<keyword evidence="3 13" id="KW-0808">Transferase</keyword>